<feature type="domain" description="TonB C-terminal" evidence="6">
    <location>
        <begin position="139"/>
        <end position="227"/>
    </location>
</feature>
<gene>
    <name evidence="7" type="ORF">SIL87_09250</name>
</gene>
<evidence type="ECO:0000313" key="8">
    <source>
        <dbReference type="Proteomes" id="UP001279553"/>
    </source>
</evidence>
<proteinExistence type="predicted"/>
<dbReference type="InterPro" id="IPR037682">
    <property type="entry name" value="TonB_C"/>
</dbReference>
<evidence type="ECO:0000256" key="1">
    <source>
        <dbReference type="ARBA" id="ARBA00004167"/>
    </source>
</evidence>
<name>A0AAW9DRD1_ACIAO</name>
<dbReference type="GO" id="GO:0016020">
    <property type="term" value="C:membrane"/>
    <property type="evidence" value="ECO:0007669"/>
    <property type="project" value="UniProtKB-SubCell"/>
</dbReference>
<organism evidence="7 8">
    <name type="scientific">Acidiphilium acidophilum</name>
    <name type="common">Thiobacillus acidophilus</name>
    <dbReference type="NCBI Taxonomy" id="76588"/>
    <lineage>
        <taxon>Bacteria</taxon>
        <taxon>Pseudomonadati</taxon>
        <taxon>Pseudomonadota</taxon>
        <taxon>Alphaproteobacteria</taxon>
        <taxon>Acetobacterales</taxon>
        <taxon>Acidocellaceae</taxon>
        <taxon>Acidiphilium</taxon>
    </lineage>
</organism>
<comment type="subcellular location">
    <subcellularLocation>
        <location evidence="1">Membrane</location>
        <topology evidence="1">Single-pass membrane protein</topology>
    </subcellularLocation>
</comment>
<evidence type="ECO:0000256" key="2">
    <source>
        <dbReference type="ARBA" id="ARBA00022692"/>
    </source>
</evidence>
<dbReference type="Proteomes" id="UP001279553">
    <property type="component" value="Unassembled WGS sequence"/>
</dbReference>
<evidence type="ECO:0000259" key="6">
    <source>
        <dbReference type="PROSITE" id="PS52015"/>
    </source>
</evidence>
<dbReference type="RefSeq" id="WP_319613871.1">
    <property type="nucleotide sequence ID" value="NZ_JAWXYB010000018.1"/>
</dbReference>
<dbReference type="AlphaFoldDB" id="A0AAW9DRD1"/>
<dbReference type="PRINTS" id="PR01217">
    <property type="entry name" value="PRICHEXTENSN"/>
</dbReference>
<dbReference type="SUPFAM" id="SSF74653">
    <property type="entry name" value="TolA/TonB C-terminal domain"/>
    <property type="match status" value="1"/>
</dbReference>
<keyword evidence="4 5" id="KW-0472">Membrane</keyword>
<dbReference type="Pfam" id="PF03544">
    <property type="entry name" value="TonB_C"/>
    <property type="match status" value="1"/>
</dbReference>
<dbReference type="NCBIfam" id="TIGR01352">
    <property type="entry name" value="tonB_Cterm"/>
    <property type="match status" value="1"/>
</dbReference>
<reference evidence="7 8" key="1">
    <citation type="submission" date="2023-11" db="EMBL/GenBank/DDBJ databases">
        <title>MicrobeMod: A computational toolkit for identifying prokaryotic methylation and restriction-modification with nanopore sequencing.</title>
        <authorList>
            <person name="Crits-Christoph A."/>
            <person name="Kang S.C."/>
            <person name="Lee H."/>
            <person name="Ostrov N."/>
        </authorList>
    </citation>
    <scope>NUCLEOTIDE SEQUENCE [LARGE SCALE GENOMIC DNA]</scope>
    <source>
        <strain evidence="7 8">DSMZ 700</strain>
    </source>
</reference>
<keyword evidence="3 5" id="KW-1133">Transmembrane helix</keyword>
<evidence type="ECO:0000256" key="4">
    <source>
        <dbReference type="ARBA" id="ARBA00023136"/>
    </source>
</evidence>
<evidence type="ECO:0000256" key="5">
    <source>
        <dbReference type="SAM" id="Phobius"/>
    </source>
</evidence>
<keyword evidence="8" id="KW-1185">Reference proteome</keyword>
<protein>
    <submittedName>
        <fullName evidence="7">TonB family protein</fullName>
    </submittedName>
</protein>
<evidence type="ECO:0000256" key="3">
    <source>
        <dbReference type="ARBA" id="ARBA00022989"/>
    </source>
</evidence>
<keyword evidence="2 5" id="KW-0812">Transmembrane</keyword>
<dbReference type="PROSITE" id="PS52015">
    <property type="entry name" value="TONB_CTD"/>
    <property type="match status" value="1"/>
</dbReference>
<dbReference type="Gene3D" id="3.30.1150.10">
    <property type="match status" value="1"/>
</dbReference>
<dbReference type="GO" id="GO:0055085">
    <property type="term" value="P:transmembrane transport"/>
    <property type="evidence" value="ECO:0007669"/>
    <property type="project" value="InterPro"/>
</dbReference>
<sequence>MLDGATMNGGLPPWEPDELGLPRAGIFSIVLMAAVFGGIFYAANHMPHVKKPVVPTTFVHMVQLPKPKPPPPLPKPPPPVPVPVPKPIPHPIVHHVSPKPTKIPVPVKHVVIHHPPPPPLKKPPPPPAPPPAPAYNFANYAAGLRAPIQHLVHVSRAMRMLKLQGTVYIEFSLTPAGRLISASIYKSSGNPLIDKAGLEAVERMHFPGFPGSANKTFALPIEILPEG</sequence>
<feature type="transmembrane region" description="Helical" evidence="5">
    <location>
        <begin position="20"/>
        <end position="43"/>
    </location>
</feature>
<dbReference type="EMBL" id="JAWXYB010000018">
    <property type="protein sequence ID" value="MDX5930948.1"/>
    <property type="molecule type" value="Genomic_DNA"/>
</dbReference>
<evidence type="ECO:0000313" key="7">
    <source>
        <dbReference type="EMBL" id="MDX5930948.1"/>
    </source>
</evidence>
<comment type="caution">
    <text evidence="7">The sequence shown here is derived from an EMBL/GenBank/DDBJ whole genome shotgun (WGS) entry which is preliminary data.</text>
</comment>
<accession>A0AAW9DRD1</accession>
<dbReference type="InterPro" id="IPR006260">
    <property type="entry name" value="TonB/TolA_C"/>
</dbReference>